<dbReference type="AlphaFoldDB" id="A0A1E3L617"/>
<dbReference type="GO" id="GO:0003677">
    <property type="term" value="F:DNA binding"/>
    <property type="evidence" value="ECO:0007669"/>
    <property type="project" value="UniProtKB-KW"/>
</dbReference>
<sequence>MTQSSDISSYSANFSIFALARSHRGLAAQLLRKIGLYPGQEIMLMQLGDKDGQSQNSLGRTLRLDHSTVAKSVKRLEDGGFVIRKRSEEDKRITNVMLTDKGRQAVNEIAEVWKALEDITLKDISEEELKMFIRISNQMTANVEAFLDIDDTL</sequence>
<dbReference type="SMART" id="SM00347">
    <property type="entry name" value="HTH_MARR"/>
    <property type="match status" value="1"/>
</dbReference>
<keyword evidence="6" id="KW-1185">Reference proteome</keyword>
<dbReference type="InterPro" id="IPR023187">
    <property type="entry name" value="Tscrpt_reg_MarR-type_CS"/>
</dbReference>
<evidence type="ECO:0000256" key="1">
    <source>
        <dbReference type="ARBA" id="ARBA00023015"/>
    </source>
</evidence>
<dbReference type="PROSITE" id="PS50995">
    <property type="entry name" value="HTH_MARR_2"/>
    <property type="match status" value="1"/>
</dbReference>
<dbReference type="InterPro" id="IPR036390">
    <property type="entry name" value="WH_DNA-bd_sf"/>
</dbReference>
<reference evidence="5 6" key="1">
    <citation type="submission" date="2016-08" db="EMBL/GenBank/DDBJ databases">
        <title>Genome sequencing of Paenibacillus sp. TI45-13ar, isolated from Korean traditional nuruk.</title>
        <authorList>
            <person name="Kim S.-J."/>
        </authorList>
    </citation>
    <scope>NUCLEOTIDE SEQUENCE [LARGE SCALE GENOMIC DNA]</scope>
    <source>
        <strain evidence="5 6">TI45-13ar</strain>
    </source>
</reference>
<keyword evidence="1" id="KW-0805">Transcription regulation</keyword>
<evidence type="ECO:0000313" key="5">
    <source>
        <dbReference type="EMBL" id="ODP29021.1"/>
    </source>
</evidence>
<dbReference type="EMBL" id="MDER01000032">
    <property type="protein sequence ID" value="ODP29021.1"/>
    <property type="molecule type" value="Genomic_DNA"/>
</dbReference>
<keyword evidence="2" id="KW-0238">DNA-binding</keyword>
<dbReference type="Gene3D" id="1.10.10.10">
    <property type="entry name" value="Winged helix-like DNA-binding domain superfamily/Winged helix DNA-binding domain"/>
    <property type="match status" value="1"/>
</dbReference>
<name>A0A1E3L617_9BACL</name>
<dbReference type="Proteomes" id="UP000094578">
    <property type="component" value="Unassembled WGS sequence"/>
</dbReference>
<evidence type="ECO:0000313" key="6">
    <source>
        <dbReference type="Proteomes" id="UP000094578"/>
    </source>
</evidence>
<dbReference type="PRINTS" id="PR00598">
    <property type="entry name" value="HTHMARR"/>
</dbReference>
<dbReference type="Pfam" id="PF01047">
    <property type="entry name" value="MarR"/>
    <property type="match status" value="1"/>
</dbReference>
<protein>
    <submittedName>
        <fullName evidence="5">HTH-type transcriptional regulator SarZ</fullName>
    </submittedName>
</protein>
<dbReference type="SUPFAM" id="SSF46785">
    <property type="entry name" value="Winged helix' DNA-binding domain"/>
    <property type="match status" value="1"/>
</dbReference>
<proteinExistence type="predicted"/>
<gene>
    <name evidence="5" type="ORF">PTI45_01530</name>
</gene>
<dbReference type="PROSITE" id="PS01117">
    <property type="entry name" value="HTH_MARR_1"/>
    <property type="match status" value="1"/>
</dbReference>
<dbReference type="InterPro" id="IPR036388">
    <property type="entry name" value="WH-like_DNA-bd_sf"/>
</dbReference>
<accession>A0A1E3L617</accession>
<evidence type="ECO:0000256" key="2">
    <source>
        <dbReference type="ARBA" id="ARBA00023125"/>
    </source>
</evidence>
<evidence type="ECO:0000259" key="4">
    <source>
        <dbReference type="PROSITE" id="PS50995"/>
    </source>
</evidence>
<dbReference type="PATRIC" id="fig|1886670.3.peg.1559"/>
<dbReference type="PANTHER" id="PTHR42756:SF1">
    <property type="entry name" value="TRANSCRIPTIONAL REPRESSOR OF EMRAB OPERON"/>
    <property type="match status" value="1"/>
</dbReference>
<organism evidence="5 6">
    <name type="scientific">Paenibacillus nuruki</name>
    <dbReference type="NCBI Taxonomy" id="1886670"/>
    <lineage>
        <taxon>Bacteria</taxon>
        <taxon>Bacillati</taxon>
        <taxon>Bacillota</taxon>
        <taxon>Bacilli</taxon>
        <taxon>Bacillales</taxon>
        <taxon>Paenibacillaceae</taxon>
        <taxon>Paenibacillus</taxon>
    </lineage>
</organism>
<evidence type="ECO:0000256" key="3">
    <source>
        <dbReference type="ARBA" id="ARBA00023163"/>
    </source>
</evidence>
<dbReference type="GO" id="GO:0003700">
    <property type="term" value="F:DNA-binding transcription factor activity"/>
    <property type="evidence" value="ECO:0007669"/>
    <property type="project" value="InterPro"/>
</dbReference>
<dbReference type="RefSeq" id="WP_069326967.1">
    <property type="nucleotide sequence ID" value="NZ_MDER01000032.1"/>
</dbReference>
<dbReference type="STRING" id="1886670.PTI45_01530"/>
<keyword evidence="3" id="KW-0804">Transcription</keyword>
<dbReference type="InterPro" id="IPR000835">
    <property type="entry name" value="HTH_MarR-typ"/>
</dbReference>
<feature type="domain" description="HTH marR-type" evidence="4">
    <location>
        <begin position="9"/>
        <end position="141"/>
    </location>
</feature>
<dbReference type="PANTHER" id="PTHR42756">
    <property type="entry name" value="TRANSCRIPTIONAL REGULATOR, MARR"/>
    <property type="match status" value="1"/>
</dbReference>
<comment type="caution">
    <text evidence="5">The sequence shown here is derived from an EMBL/GenBank/DDBJ whole genome shotgun (WGS) entry which is preliminary data.</text>
</comment>